<proteinExistence type="predicted"/>
<accession>A0A7G9SNM1</accession>
<dbReference type="KEGG" id="tcn:H9L16_12275"/>
<evidence type="ECO:0000313" key="2">
    <source>
        <dbReference type="Proteomes" id="UP000515804"/>
    </source>
</evidence>
<dbReference type="RefSeq" id="WP_187551965.1">
    <property type="nucleotide sequence ID" value="NZ_CP060719.1"/>
</dbReference>
<organism evidence="1 2">
    <name type="scientific">Thermomonas carbonis</name>
    <dbReference type="NCBI Taxonomy" id="1463158"/>
    <lineage>
        <taxon>Bacteria</taxon>
        <taxon>Pseudomonadati</taxon>
        <taxon>Pseudomonadota</taxon>
        <taxon>Gammaproteobacteria</taxon>
        <taxon>Lysobacterales</taxon>
        <taxon>Lysobacteraceae</taxon>
        <taxon>Thermomonas</taxon>
    </lineage>
</organism>
<dbReference type="AlphaFoldDB" id="A0A7G9SNM1"/>
<name>A0A7G9SNM1_9GAMM</name>
<dbReference type="EMBL" id="CP060719">
    <property type="protein sequence ID" value="QNN69446.1"/>
    <property type="molecule type" value="Genomic_DNA"/>
</dbReference>
<dbReference type="Proteomes" id="UP000515804">
    <property type="component" value="Chromosome"/>
</dbReference>
<reference evidence="1 2" key="1">
    <citation type="submission" date="2020-08" db="EMBL/GenBank/DDBJ databases">
        <title>Genome sequence of Thermomonas carbonis KCTC 42013T.</title>
        <authorList>
            <person name="Hyun D.-W."/>
            <person name="Bae J.-W."/>
        </authorList>
    </citation>
    <scope>NUCLEOTIDE SEQUENCE [LARGE SCALE GENOMIC DNA]</scope>
    <source>
        <strain evidence="1 2">KCTC 42013</strain>
    </source>
</reference>
<protein>
    <submittedName>
        <fullName evidence="1">Uncharacterized protein</fullName>
    </submittedName>
</protein>
<gene>
    <name evidence="1" type="ORF">H9L16_12275</name>
</gene>
<evidence type="ECO:0000313" key="1">
    <source>
        <dbReference type="EMBL" id="QNN69446.1"/>
    </source>
</evidence>
<keyword evidence="2" id="KW-1185">Reference proteome</keyword>
<sequence>MKFRDFIRYRIEAGKRGFLLRPADDWQVSFQPGGLVISHIDYRPFLAPGGSENFVAWSEIERVFAGQTDDFTWDTIWITFILKDGASCSVPETAKRWDQLLDQIPANLRTALRKESWLPQVMRTAFDSNITQLYPGPT</sequence>